<dbReference type="InterPro" id="IPR011990">
    <property type="entry name" value="TPR-like_helical_dom_sf"/>
</dbReference>
<dbReference type="InterPro" id="IPR019734">
    <property type="entry name" value="TPR_rpt"/>
</dbReference>
<dbReference type="AlphaFoldDB" id="A0A0M3K016"/>
<dbReference type="WBParaSite" id="ASIM_0001413701-mRNA-1">
    <property type="protein sequence ID" value="ASIM_0001413701-mRNA-1"/>
    <property type="gene ID" value="ASIM_0001413701"/>
</dbReference>
<keyword evidence="4" id="KW-0472">Membrane</keyword>
<keyword evidence="2" id="KW-0802">TPR repeat</keyword>
<feature type="region of interest" description="Disordered" evidence="3">
    <location>
        <begin position="155"/>
        <end position="444"/>
    </location>
</feature>
<organism evidence="8">
    <name type="scientific">Anisakis simplex</name>
    <name type="common">Herring worm</name>
    <dbReference type="NCBI Taxonomy" id="6269"/>
    <lineage>
        <taxon>Eukaryota</taxon>
        <taxon>Metazoa</taxon>
        <taxon>Ecdysozoa</taxon>
        <taxon>Nematoda</taxon>
        <taxon>Chromadorea</taxon>
        <taxon>Rhabditida</taxon>
        <taxon>Spirurina</taxon>
        <taxon>Ascaridomorpha</taxon>
        <taxon>Ascaridoidea</taxon>
        <taxon>Anisakidae</taxon>
        <taxon>Anisakis</taxon>
        <taxon>Anisakis simplex complex</taxon>
    </lineage>
</organism>
<dbReference type="Gene3D" id="1.25.40.10">
    <property type="entry name" value="Tetratricopeptide repeat domain"/>
    <property type="match status" value="2"/>
</dbReference>
<evidence type="ECO:0000313" key="6">
    <source>
        <dbReference type="EMBL" id="VDK50011.1"/>
    </source>
</evidence>
<keyword evidence="4" id="KW-1133">Transmembrane helix</keyword>
<feature type="transmembrane region" description="Helical" evidence="4">
    <location>
        <begin position="60"/>
        <end position="80"/>
    </location>
</feature>
<dbReference type="Gene3D" id="2.60.120.330">
    <property type="entry name" value="B-lactam Antibiotic, Isopenicillin N Synthase, Chain"/>
    <property type="match status" value="1"/>
</dbReference>
<dbReference type="Proteomes" id="UP000267096">
    <property type="component" value="Unassembled WGS sequence"/>
</dbReference>
<protein>
    <submittedName>
        <fullName evidence="8">Aspartyl/asparaginyl beta-hydroxylase (inferred by orthology to a human protein)</fullName>
    </submittedName>
</protein>
<evidence type="ECO:0000256" key="3">
    <source>
        <dbReference type="SAM" id="MobiDB-lite"/>
    </source>
</evidence>
<feature type="compositionally biased region" description="Acidic residues" evidence="3">
    <location>
        <begin position="346"/>
        <end position="364"/>
    </location>
</feature>
<dbReference type="PROSITE" id="PS50005">
    <property type="entry name" value="TPR"/>
    <property type="match status" value="1"/>
</dbReference>
<dbReference type="Pfam" id="PF05118">
    <property type="entry name" value="Asp_Arg_Hydrox"/>
    <property type="match status" value="1"/>
</dbReference>
<sequence>MFVWAGQDTFSITIELSDVMQESNNEKLNNSDGAVGGHVSPMAVMVAPTRIDYSVTKGGLRTWAVLFVFIFLCSSLYTIFSAKDLTELVVGESFPCICFTSYICFHIDGDGIVDLDEEIESGRDADADEVATQYRRATKDRTPSRENIVHSAEEVKRIHQKMHTAPSAADDDIDEDEDDEHEEEAKRQEETLLAGLKAKIEAKKRQKSPADRKRDDMEREDANDDEEASKAVPTRQVRRKHRRSKRYEDDDDDEAEKAEPQDETTIAAPTRKGRRRKQKHEERPVEGDESDESEAEPLLRQRRKHKRPSDVVDEDADEDVGDESEEAKQVDEPDQGDGQEDKGVDESEADDQDQSDEETVDEDAEKVSKKEDSEAEEVSEKVEHEAQETQAKLETETQHETEAKPDDETDVKQKPRRKRKRTPAAADALKKPARLCKRKYCPPVDNRTPRMELLKQKPQTTLSRRNKRYVIKPTEEEDLEDFDEFGNGDESDLLGDGVGSDEDDEEGLNEVIALKKDRLNSRATYKRRAITNHDDLRFRDQLDRADQLVEKHEYRAAFAIFDDILRYNPDSPRAHFGKARAFDIRSEMDADKTYLDMAINEYQEVLNFDDTPDTLFRQAANRLVDRARFRGALHKALVAQRSLIDRYPEEIQLQNDFGLTFLMMGRHDDALKVFEDVLQVDPNNGVAQAYYGYLMKMNGQLEQGVIFMRKGLRAARAVIADPRFYYHLGDALTRLGRKDEAFGVYSIAAKIGLFLSPYQRSIYNYDGLTARPWWTLDQTTYSRHLKNVERQWTIIREEALKVLERNPELYLAENKQLTIGGQWLAFTLFYAGSWNKTNCHKMPKTCDILKDFKESSNSTKNQVYMLKISLLTSGTRVWPHCGYSNCRLQAHLGLVVPSEARIRVADETRGWKTGRFIIFDDSYEHEMWFDGASANKMRLVLSIYLWHPEIDSTRRYEFNTDF</sequence>
<feature type="repeat" description="TPR" evidence="2">
    <location>
        <begin position="651"/>
        <end position="684"/>
    </location>
</feature>
<dbReference type="InterPro" id="IPR027443">
    <property type="entry name" value="IPNS-like_sf"/>
</dbReference>
<evidence type="ECO:0000313" key="8">
    <source>
        <dbReference type="WBParaSite" id="ASIM_0001413701-mRNA-1"/>
    </source>
</evidence>
<evidence type="ECO:0000259" key="5">
    <source>
        <dbReference type="Pfam" id="PF05118"/>
    </source>
</evidence>
<evidence type="ECO:0000313" key="7">
    <source>
        <dbReference type="Proteomes" id="UP000267096"/>
    </source>
</evidence>
<dbReference type="InterPro" id="IPR007803">
    <property type="entry name" value="Asp/Arg/Pro-Hydrxlase"/>
</dbReference>
<evidence type="ECO:0000256" key="2">
    <source>
        <dbReference type="PROSITE-ProRule" id="PRU00339"/>
    </source>
</evidence>
<dbReference type="OrthoDB" id="438431at2759"/>
<feature type="compositionally biased region" description="Acidic residues" evidence="3">
    <location>
        <begin position="311"/>
        <end position="325"/>
    </location>
</feature>
<dbReference type="GO" id="GO:0005783">
    <property type="term" value="C:endoplasmic reticulum"/>
    <property type="evidence" value="ECO:0007669"/>
    <property type="project" value="TreeGrafter"/>
</dbReference>
<keyword evidence="4" id="KW-0812">Transmembrane</keyword>
<feature type="domain" description="Aspartyl/asparaginy/proline hydroxylase" evidence="5">
    <location>
        <begin position="789"/>
        <end position="948"/>
    </location>
</feature>
<accession>A0A0M3K016</accession>
<dbReference type="SMART" id="SM00028">
    <property type="entry name" value="TPR"/>
    <property type="match status" value="3"/>
</dbReference>
<evidence type="ECO:0000256" key="1">
    <source>
        <dbReference type="ARBA" id="ARBA00007730"/>
    </source>
</evidence>
<feature type="compositionally biased region" description="Basic residues" evidence="3">
    <location>
        <begin position="236"/>
        <end position="245"/>
    </location>
</feature>
<feature type="compositionally biased region" description="Basic and acidic residues" evidence="3">
    <location>
        <begin position="365"/>
        <end position="413"/>
    </location>
</feature>
<dbReference type="EMBL" id="UYRR01031430">
    <property type="protein sequence ID" value="VDK50011.1"/>
    <property type="molecule type" value="Genomic_DNA"/>
</dbReference>
<dbReference type="PANTHER" id="PTHR12366:SF29">
    <property type="entry name" value="ASPARTYL BETA-HYDROXYLASE, ISOFORM L"/>
    <property type="match status" value="1"/>
</dbReference>
<dbReference type="Pfam" id="PF13432">
    <property type="entry name" value="TPR_16"/>
    <property type="match status" value="1"/>
</dbReference>
<comment type="similarity">
    <text evidence="1">Belongs to the aspartyl/asparaginyl beta-hydroxylase family.</text>
</comment>
<feature type="compositionally biased region" description="Acidic residues" evidence="3">
    <location>
        <begin position="218"/>
        <end position="227"/>
    </location>
</feature>
<feature type="compositionally biased region" description="Basic residues" evidence="3">
    <location>
        <begin position="431"/>
        <end position="440"/>
    </location>
</feature>
<reference evidence="6 7" key="2">
    <citation type="submission" date="2018-11" db="EMBL/GenBank/DDBJ databases">
        <authorList>
            <consortium name="Pathogen Informatics"/>
        </authorList>
    </citation>
    <scope>NUCLEOTIDE SEQUENCE [LARGE SCALE GENOMIC DNA]</scope>
</reference>
<dbReference type="InterPro" id="IPR039038">
    <property type="entry name" value="ASPH"/>
</dbReference>
<keyword evidence="7" id="KW-1185">Reference proteome</keyword>
<evidence type="ECO:0000256" key="4">
    <source>
        <dbReference type="SAM" id="Phobius"/>
    </source>
</evidence>
<dbReference type="PANTHER" id="PTHR12366">
    <property type="entry name" value="ASPARTYL/ASPARAGINYL BETA-HYDROXYLASE"/>
    <property type="match status" value="1"/>
</dbReference>
<gene>
    <name evidence="6" type="ORF">ASIM_LOCUS13565</name>
</gene>
<name>A0A0M3K016_ANISI</name>
<feature type="compositionally biased region" description="Basic and acidic residues" evidence="3">
    <location>
        <begin position="198"/>
        <end position="217"/>
    </location>
</feature>
<reference evidence="8" key="1">
    <citation type="submission" date="2017-02" db="UniProtKB">
        <authorList>
            <consortium name="WormBaseParasite"/>
        </authorList>
    </citation>
    <scope>IDENTIFICATION</scope>
</reference>
<proteinExistence type="inferred from homology"/>
<dbReference type="PROSITE" id="PS50293">
    <property type="entry name" value="TPR_REGION"/>
    <property type="match status" value="1"/>
</dbReference>
<dbReference type="GO" id="GO:0062101">
    <property type="term" value="F:peptidyl-aspartic acid 3-dioxygenase activity"/>
    <property type="evidence" value="ECO:0007669"/>
    <property type="project" value="InterPro"/>
</dbReference>
<dbReference type="SUPFAM" id="SSF48452">
    <property type="entry name" value="TPR-like"/>
    <property type="match status" value="1"/>
</dbReference>
<feature type="compositionally biased region" description="Acidic residues" evidence="3">
    <location>
        <begin position="169"/>
        <end position="182"/>
    </location>
</feature>